<dbReference type="EMBL" id="JACHVX010000005">
    <property type="protein sequence ID" value="MBB2924326.1"/>
    <property type="molecule type" value="Genomic_DNA"/>
</dbReference>
<evidence type="ECO:0000313" key="2">
    <source>
        <dbReference type="EMBL" id="MBB2924326.1"/>
    </source>
</evidence>
<organism evidence="2 3">
    <name type="scientific">Cellulomonas cellasea</name>
    <dbReference type="NCBI Taxonomy" id="43670"/>
    <lineage>
        <taxon>Bacteria</taxon>
        <taxon>Bacillati</taxon>
        <taxon>Actinomycetota</taxon>
        <taxon>Actinomycetes</taxon>
        <taxon>Micrococcales</taxon>
        <taxon>Cellulomonadaceae</taxon>
        <taxon>Cellulomonas</taxon>
    </lineage>
</organism>
<comment type="caution">
    <text evidence="2">The sequence shown here is derived from an EMBL/GenBank/DDBJ whole genome shotgun (WGS) entry which is preliminary data.</text>
</comment>
<dbReference type="RefSeq" id="WP_183297140.1">
    <property type="nucleotide sequence ID" value="NZ_JACHVX010000005.1"/>
</dbReference>
<evidence type="ECO:0000256" key="1">
    <source>
        <dbReference type="SAM" id="MobiDB-lite"/>
    </source>
</evidence>
<reference evidence="2 3" key="2">
    <citation type="submission" date="2020-08" db="EMBL/GenBank/DDBJ databases">
        <authorList>
            <person name="Partida-Martinez L."/>
            <person name="Huntemann M."/>
            <person name="Clum A."/>
            <person name="Wang J."/>
            <person name="Palaniappan K."/>
            <person name="Ritter S."/>
            <person name="Chen I.-M."/>
            <person name="Stamatis D."/>
            <person name="Reddy T."/>
            <person name="O'Malley R."/>
            <person name="Daum C."/>
            <person name="Shapiro N."/>
            <person name="Ivanova N."/>
            <person name="Kyrpides N."/>
            <person name="Woyke T."/>
        </authorList>
    </citation>
    <scope>NUCLEOTIDE SEQUENCE [LARGE SCALE GENOMIC DNA]</scope>
    <source>
        <strain evidence="2 3">RAS26</strain>
    </source>
</reference>
<protein>
    <recommendedName>
        <fullName evidence="4">Aminoglycoside phosphotransferase domain-containing protein</fullName>
    </recommendedName>
</protein>
<evidence type="ECO:0008006" key="4">
    <source>
        <dbReference type="Google" id="ProtNLM"/>
    </source>
</evidence>
<dbReference type="Gene3D" id="3.90.1200.10">
    <property type="match status" value="1"/>
</dbReference>
<proteinExistence type="predicted"/>
<sequence length="339" mass="35097">MSFAPAATLDAAALGTRTAPVTDVPLGADAGQHAAPSAAPTEHGHGAAAPVAAHHATDERTDPLPLPTAGWGVGHALDAVAEARLALPFRLPRAHVVSALTTVVLRAGRRAVKVYPPGTDPAHLAATAEALAGTPFAVLPVCAPVVTSGGVVTVSPWVTGGRSADWAETGALLRGFHDVHADAAVPLWDPLRRVVSQVAALPDDAAAVLLAARTALLDAVAGLRSELGVGTVHGDVSPGNTVRSGVTPLLIDLDFVARAPREYDLTSAARRFVAGEIDAAAYRGFCDAYGFDVLTWDGRAVLDRVAALGGVAFRLWDDVHHGRAHDWLDDAVREWRTPL</sequence>
<reference evidence="2 3" key="1">
    <citation type="submission" date="2020-08" db="EMBL/GenBank/DDBJ databases">
        <title>The Agave Microbiome: Exploring the role of microbial communities in plant adaptations to desert environments.</title>
        <authorList>
            <person name="Partida-Martinez L.P."/>
        </authorList>
    </citation>
    <scope>NUCLEOTIDE SEQUENCE [LARGE SCALE GENOMIC DNA]</scope>
    <source>
        <strain evidence="2 3">RAS26</strain>
    </source>
</reference>
<dbReference type="Proteomes" id="UP000518206">
    <property type="component" value="Unassembled WGS sequence"/>
</dbReference>
<dbReference type="InterPro" id="IPR011009">
    <property type="entry name" value="Kinase-like_dom_sf"/>
</dbReference>
<evidence type="ECO:0000313" key="3">
    <source>
        <dbReference type="Proteomes" id="UP000518206"/>
    </source>
</evidence>
<accession>A0A7W4YDA2</accession>
<dbReference type="SUPFAM" id="SSF56112">
    <property type="entry name" value="Protein kinase-like (PK-like)"/>
    <property type="match status" value="1"/>
</dbReference>
<dbReference type="AlphaFoldDB" id="A0A7W4YDA2"/>
<feature type="region of interest" description="Disordered" evidence="1">
    <location>
        <begin position="24"/>
        <end position="67"/>
    </location>
</feature>
<name>A0A7W4YDA2_9CELL</name>
<gene>
    <name evidence="2" type="ORF">FHR80_003259</name>
</gene>